<evidence type="ECO:0000313" key="2">
    <source>
        <dbReference type="Proteomes" id="UP000286288"/>
    </source>
</evidence>
<dbReference type="EMBL" id="QRMZ01000010">
    <property type="protein sequence ID" value="RHK06330.1"/>
    <property type="molecule type" value="Genomic_DNA"/>
</dbReference>
<sequence>MVEVLLMCGVSGAGKTTYSKQKEQEGYVRLAIDELIWKDYGVYGVDYPSEKYAKVSSLSSVKLKELTVKAVQEGKNVVVDSSFWAKSHRDAYRELLAAYDVTIKVIYLKADYDTLRKRLAIRNKVQTANSAFPITEEILQRFFSGFEEPVNEDEVVIEQKNI</sequence>
<dbReference type="Pfam" id="PF13671">
    <property type="entry name" value="AAA_33"/>
    <property type="match status" value="1"/>
</dbReference>
<keyword evidence="1" id="KW-0067">ATP-binding</keyword>
<dbReference type="Proteomes" id="UP000286288">
    <property type="component" value="Unassembled WGS sequence"/>
</dbReference>
<organism evidence="1 2">
    <name type="scientific">Enterococcus casseliflavus</name>
    <name type="common">Enterococcus flavescens</name>
    <dbReference type="NCBI Taxonomy" id="37734"/>
    <lineage>
        <taxon>Bacteria</taxon>
        <taxon>Bacillati</taxon>
        <taxon>Bacillota</taxon>
        <taxon>Bacilli</taxon>
        <taxon>Lactobacillales</taxon>
        <taxon>Enterococcaceae</taxon>
        <taxon>Enterococcus</taxon>
    </lineage>
</organism>
<name>A0A1G9EC08_ENTCA</name>
<dbReference type="AlphaFoldDB" id="A0A1G9EC08"/>
<evidence type="ECO:0000313" key="1">
    <source>
        <dbReference type="EMBL" id="RHK06330.1"/>
    </source>
</evidence>
<gene>
    <name evidence="1" type="ORF">DW084_08585</name>
</gene>
<accession>A0A1G9EC08</accession>
<dbReference type="Gene3D" id="3.40.50.300">
    <property type="entry name" value="P-loop containing nucleotide triphosphate hydrolases"/>
    <property type="match status" value="1"/>
</dbReference>
<proteinExistence type="predicted"/>
<protein>
    <submittedName>
        <fullName evidence="1">ATP-binding protein</fullName>
    </submittedName>
</protein>
<dbReference type="RefSeq" id="WP_074536392.1">
    <property type="nucleotide sequence ID" value="NZ_FNFS01000011.1"/>
</dbReference>
<comment type="caution">
    <text evidence="1">The sequence shown here is derived from an EMBL/GenBank/DDBJ whole genome shotgun (WGS) entry which is preliminary data.</text>
</comment>
<dbReference type="OrthoDB" id="9805698at2"/>
<dbReference type="GO" id="GO:0005524">
    <property type="term" value="F:ATP binding"/>
    <property type="evidence" value="ECO:0007669"/>
    <property type="project" value="UniProtKB-KW"/>
</dbReference>
<dbReference type="InterPro" id="IPR027417">
    <property type="entry name" value="P-loop_NTPase"/>
</dbReference>
<keyword evidence="1" id="KW-0547">Nucleotide-binding</keyword>
<reference evidence="1 2" key="1">
    <citation type="submission" date="2018-08" db="EMBL/GenBank/DDBJ databases">
        <title>A genome reference for cultivated species of the human gut microbiota.</title>
        <authorList>
            <person name="Zou Y."/>
            <person name="Xue W."/>
            <person name="Luo G."/>
        </authorList>
    </citation>
    <scope>NUCLEOTIDE SEQUENCE [LARGE SCALE GENOMIC DNA]</scope>
    <source>
        <strain evidence="1 2">AF48-16</strain>
    </source>
</reference>
<dbReference type="SUPFAM" id="SSF52540">
    <property type="entry name" value="P-loop containing nucleoside triphosphate hydrolases"/>
    <property type="match status" value="1"/>
</dbReference>